<protein>
    <submittedName>
        <fullName evidence="1">Uncharacterized protein</fullName>
    </submittedName>
</protein>
<organism evidence="1">
    <name type="scientific">marine sediment metagenome</name>
    <dbReference type="NCBI Taxonomy" id="412755"/>
    <lineage>
        <taxon>unclassified sequences</taxon>
        <taxon>metagenomes</taxon>
        <taxon>ecological metagenomes</taxon>
    </lineage>
</organism>
<dbReference type="AlphaFoldDB" id="X1DFH7"/>
<accession>X1DFH7</accession>
<name>X1DFH7_9ZZZZ</name>
<evidence type="ECO:0000313" key="1">
    <source>
        <dbReference type="EMBL" id="GAH07045.1"/>
    </source>
</evidence>
<comment type="caution">
    <text evidence="1">The sequence shown here is derived from an EMBL/GenBank/DDBJ whole genome shotgun (WGS) entry which is preliminary data.</text>
</comment>
<dbReference type="EMBL" id="BART01033392">
    <property type="protein sequence ID" value="GAH07045.1"/>
    <property type="molecule type" value="Genomic_DNA"/>
</dbReference>
<feature type="non-terminal residue" evidence="1">
    <location>
        <position position="1"/>
    </location>
</feature>
<reference evidence="1" key="1">
    <citation type="journal article" date="2014" name="Front. Microbiol.">
        <title>High frequency of phylogenetically diverse reductive dehalogenase-homologous genes in deep subseafloor sedimentary metagenomes.</title>
        <authorList>
            <person name="Kawai M."/>
            <person name="Futagami T."/>
            <person name="Toyoda A."/>
            <person name="Takaki Y."/>
            <person name="Nishi S."/>
            <person name="Hori S."/>
            <person name="Arai W."/>
            <person name="Tsubouchi T."/>
            <person name="Morono Y."/>
            <person name="Uchiyama I."/>
            <person name="Ito T."/>
            <person name="Fujiyama A."/>
            <person name="Inagaki F."/>
            <person name="Takami H."/>
        </authorList>
    </citation>
    <scope>NUCLEOTIDE SEQUENCE</scope>
    <source>
        <strain evidence="1">Expedition CK06-06</strain>
    </source>
</reference>
<sequence>LNRRNLYIKLHQILSHLDVIENLSVPTYLLGKSIDGVKKLYRTGRF</sequence>
<proteinExistence type="predicted"/>
<gene>
    <name evidence="1" type="ORF">S01H4_57409</name>
</gene>